<dbReference type="EMBL" id="KL648610">
    <property type="protein sequence ID" value="KEY67577.1"/>
    <property type="molecule type" value="Genomic_DNA"/>
</dbReference>
<dbReference type="OrthoDB" id="5237337at2759"/>
<feature type="region of interest" description="Disordered" evidence="1">
    <location>
        <begin position="1"/>
        <end position="61"/>
    </location>
</feature>
<sequence>MDRFRSRSRSRSRSAAPRPYYRADSRSPSYSEPYVRSRSSSRASYRRRSRPAAHEEHRKTPGLLKSSIGVLASIGLATYVVHKVWPNGHDFGSHKLGAHDFGSHRRGDHSNCHKDDGDNRNTKAVAFERGDQVRRRLKDDIPDERDLARGRIRSRSSVHRGRDFVVYEDIVPAREVDPRRHRDMEAVGFQRHRRPADDRRWEAPTQPDEKDYRRHIDPSHQYETQPRR</sequence>
<feature type="compositionally biased region" description="Basic residues" evidence="1">
    <location>
        <begin position="1"/>
        <end position="12"/>
    </location>
</feature>
<feature type="compositionally biased region" description="Low complexity" evidence="1">
    <location>
        <begin position="13"/>
        <end position="22"/>
    </location>
</feature>
<dbReference type="AlphaFoldDB" id="A0A084AQJ8"/>
<feature type="region of interest" description="Disordered" evidence="1">
    <location>
        <begin position="186"/>
        <end position="228"/>
    </location>
</feature>
<dbReference type="Proteomes" id="UP000028045">
    <property type="component" value="Unassembled WGS sequence"/>
</dbReference>
<protein>
    <submittedName>
        <fullName evidence="2">Uncharacterized protein</fullName>
    </submittedName>
</protein>
<evidence type="ECO:0000313" key="2">
    <source>
        <dbReference type="EMBL" id="KEY67577.1"/>
    </source>
</evidence>
<reference evidence="2 3" key="1">
    <citation type="journal article" date="2014" name="BMC Genomics">
        <title>Comparative genome sequencing reveals chemotype-specific gene clusters in the toxigenic black mold Stachybotrys.</title>
        <authorList>
            <person name="Semeiks J."/>
            <person name="Borek D."/>
            <person name="Otwinowski Z."/>
            <person name="Grishin N.V."/>
        </authorList>
    </citation>
    <scope>NUCLEOTIDE SEQUENCE [LARGE SCALE GENOMIC DNA]</scope>
    <source>
        <strain evidence="3">CBS 109288 / IBT 7711</strain>
    </source>
</reference>
<evidence type="ECO:0000313" key="3">
    <source>
        <dbReference type="Proteomes" id="UP000028045"/>
    </source>
</evidence>
<organism evidence="2 3">
    <name type="scientific">Stachybotrys chartarum (strain CBS 109288 / IBT 7711)</name>
    <name type="common">Toxic black mold</name>
    <name type="synonym">Stilbospora chartarum</name>
    <dbReference type="NCBI Taxonomy" id="1280523"/>
    <lineage>
        <taxon>Eukaryota</taxon>
        <taxon>Fungi</taxon>
        <taxon>Dikarya</taxon>
        <taxon>Ascomycota</taxon>
        <taxon>Pezizomycotina</taxon>
        <taxon>Sordariomycetes</taxon>
        <taxon>Hypocreomycetidae</taxon>
        <taxon>Hypocreales</taxon>
        <taxon>Stachybotryaceae</taxon>
        <taxon>Stachybotrys</taxon>
    </lineage>
</organism>
<gene>
    <name evidence="2" type="ORF">S7711_08973</name>
</gene>
<feature type="region of interest" description="Disordered" evidence="1">
    <location>
        <begin position="102"/>
        <end position="131"/>
    </location>
</feature>
<name>A0A084AQJ8_STACB</name>
<feature type="compositionally biased region" description="Basic and acidic residues" evidence="1">
    <location>
        <begin position="195"/>
        <end position="228"/>
    </location>
</feature>
<dbReference type="HOGENOM" id="CLU_1215478_0_0_1"/>
<keyword evidence="3" id="KW-1185">Reference proteome</keyword>
<evidence type="ECO:0000256" key="1">
    <source>
        <dbReference type="SAM" id="MobiDB-lite"/>
    </source>
</evidence>
<accession>A0A084AQJ8</accession>
<proteinExistence type="predicted"/>